<reference evidence="1 2" key="1">
    <citation type="submission" date="2019-08" db="EMBL/GenBank/DDBJ databases">
        <title>Genome of Vicingus serpentipes NCIMB 15042.</title>
        <authorList>
            <person name="Bowman J.P."/>
        </authorList>
    </citation>
    <scope>NUCLEOTIDE SEQUENCE [LARGE SCALE GENOMIC DNA]</scope>
    <source>
        <strain evidence="1 2">NCIMB 15042</strain>
    </source>
</reference>
<proteinExistence type="predicted"/>
<protein>
    <submittedName>
        <fullName evidence="1">Uncharacterized protein</fullName>
    </submittedName>
</protein>
<evidence type="ECO:0000313" key="2">
    <source>
        <dbReference type="Proteomes" id="UP000321721"/>
    </source>
</evidence>
<dbReference type="EMBL" id="VOOS01000003">
    <property type="protein sequence ID" value="TXB65442.1"/>
    <property type="molecule type" value="Genomic_DNA"/>
</dbReference>
<dbReference type="OrthoDB" id="1467023at2"/>
<dbReference type="AlphaFoldDB" id="A0A5C6RVR4"/>
<gene>
    <name evidence="1" type="ORF">FRY74_08445</name>
</gene>
<dbReference type="RefSeq" id="WP_147100473.1">
    <property type="nucleotide sequence ID" value="NZ_VOOS01000003.1"/>
</dbReference>
<name>A0A5C6RVR4_9FLAO</name>
<evidence type="ECO:0000313" key="1">
    <source>
        <dbReference type="EMBL" id="TXB65442.1"/>
    </source>
</evidence>
<organism evidence="1 2">
    <name type="scientific">Vicingus serpentipes</name>
    <dbReference type="NCBI Taxonomy" id="1926625"/>
    <lineage>
        <taxon>Bacteria</taxon>
        <taxon>Pseudomonadati</taxon>
        <taxon>Bacteroidota</taxon>
        <taxon>Flavobacteriia</taxon>
        <taxon>Flavobacteriales</taxon>
        <taxon>Vicingaceae</taxon>
        <taxon>Vicingus</taxon>
    </lineage>
</organism>
<keyword evidence="2" id="KW-1185">Reference proteome</keyword>
<sequence length="180" mass="20909">MFTIFGKKKIKEETASNIFINNLLDTIEKGFPEIAGIINDSPEFVACPNISENNSEKFLLIIIAANLQFIPEQFNNCQDDRMLDLIYSQLAKVFGVEKERLEGLIKDYQNYIAKVNLPSKNTVYGISKAIFGKYELNQFQDEYFKNMKSPNPMFLKRLDDAIDCFIWNWTGFKDKYQVTQ</sequence>
<dbReference type="Proteomes" id="UP000321721">
    <property type="component" value="Unassembled WGS sequence"/>
</dbReference>
<accession>A0A5C6RVR4</accession>
<comment type="caution">
    <text evidence="1">The sequence shown here is derived from an EMBL/GenBank/DDBJ whole genome shotgun (WGS) entry which is preliminary data.</text>
</comment>